<dbReference type="OrthoDB" id="11867at2157"/>
<dbReference type="SUPFAM" id="SSF51905">
    <property type="entry name" value="FAD/NAD(P)-binding domain"/>
    <property type="match status" value="1"/>
</dbReference>
<dbReference type="InterPro" id="IPR050464">
    <property type="entry name" value="Zeta_carotene_desat/Oxidored"/>
</dbReference>
<evidence type="ECO:0000313" key="2">
    <source>
        <dbReference type="EMBL" id="AEA47313.1"/>
    </source>
</evidence>
<dbReference type="Pfam" id="PF01593">
    <property type="entry name" value="Amino_oxidase"/>
    <property type="match status" value="1"/>
</dbReference>
<dbReference type="GeneID" id="10394428"/>
<evidence type="ECO:0000313" key="3">
    <source>
        <dbReference type="Proteomes" id="UP000008136"/>
    </source>
</evidence>
<dbReference type="EMBL" id="CP002588">
    <property type="protein sequence ID" value="AEA47313.1"/>
    <property type="molecule type" value="Genomic_DNA"/>
</dbReference>
<dbReference type="HOGENOM" id="CLU_051347_0_0_2"/>
<reference evidence="2 3" key="1">
    <citation type="submission" date="2011-03" db="EMBL/GenBank/DDBJ databases">
        <title>The complete genome of Archaeoglobus veneficus SNP6.</title>
        <authorList>
            <consortium name="US DOE Joint Genome Institute (JGI-PGF)"/>
            <person name="Lucas S."/>
            <person name="Copeland A."/>
            <person name="Lapidus A."/>
            <person name="Bruce D."/>
            <person name="Goodwin L."/>
            <person name="Pitluck S."/>
            <person name="Kyrpides N."/>
            <person name="Mavromatis K."/>
            <person name="Pagani I."/>
            <person name="Ivanova N."/>
            <person name="Mikhailova N."/>
            <person name="Lu M."/>
            <person name="Detter J.C."/>
            <person name="Tapia R."/>
            <person name="Han C."/>
            <person name="Land M."/>
            <person name="Hauser L."/>
            <person name="Markowitz V."/>
            <person name="Cheng J.-F."/>
            <person name="Hugenholtz P."/>
            <person name="Woyke T."/>
            <person name="Wu D."/>
            <person name="Spring S."/>
            <person name="Brambilla E."/>
            <person name="Klenk H.-P."/>
            <person name="Eisen J.A."/>
        </authorList>
    </citation>
    <scope>NUCLEOTIDE SEQUENCE [LARGE SCALE GENOMIC DNA]</scope>
    <source>
        <strain>SNP6</strain>
    </source>
</reference>
<evidence type="ECO:0000259" key="1">
    <source>
        <dbReference type="Pfam" id="PF01593"/>
    </source>
</evidence>
<dbReference type="KEGG" id="ave:Arcve_1307"/>
<protein>
    <submittedName>
        <fullName evidence="2">Amine oxidase</fullName>
    </submittedName>
</protein>
<sequence>MKIAIVGAGLTGLSAAIALKEYANVVVFEKDDVGGLASSYCREYCIEKFYHHCFRGDNALLEMIKKLGLSSKLVWKVARIGYAVGGKVYPLNTPFEILRYPHMSFMDKAKLALFTIRSKRRDYTKADSVSVVDGIRQELGDRLLEKFFMPLLKAKFGESYPEVSYAWLLARVSIRSNRKYSGEELGYLRHGFHQLIERMREDIEIMSKAARIEKNAGWVVNGERFDAVIYTAPLPELDEKIRKAAGVQDVKYQSSVCALIGAKKSITEDIYWTNVDRGIFGAIIEHTHFMPFEDYGEHVIYLASYSSPSGWLFNAKSDELRKLYLKDVARFGLEEKDINWIEIFRAKYSGPIYEKGYLNKITPYRTALKGLYIAGMTSKPNYPERSMNGSIKAGMEVAEVVKADLEV</sequence>
<dbReference type="GO" id="GO:0016491">
    <property type="term" value="F:oxidoreductase activity"/>
    <property type="evidence" value="ECO:0007669"/>
    <property type="project" value="InterPro"/>
</dbReference>
<dbReference type="PANTHER" id="PTHR42923:SF3">
    <property type="entry name" value="PROTOPORPHYRINOGEN OXIDASE"/>
    <property type="match status" value="1"/>
</dbReference>
<dbReference type="InterPro" id="IPR036188">
    <property type="entry name" value="FAD/NAD-bd_sf"/>
</dbReference>
<feature type="domain" description="Amine oxidase" evidence="1">
    <location>
        <begin position="10"/>
        <end position="401"/>
    </location>
</feature>
<dbReference type="STRING" id="693661.Arcve_1307"/>
<keyword evidence="3" id="KW-1185">Reference proteome</keyword>
<dbReference type="AlphaFoldDB" id="F2KN37"/>
<dbReference type="eggNOG" id="arCOG01522">
    <property type="taxonomic scope" value="Archaea"/>
</dbReference>
<dbReference type="RefSeq" id="WP_013683975.1">
    <property type="nucleotide sequence ID" value="NC_015320.1"/>
</dbReference>
<proteinExistence type="predicted"/>
<dbReference type="InterPro" id="IPR002937">
    <property type="entry name" value="Amino_oxidase"/>
</dbReference>
<dbReference type="NCBIfam" id="NF005560">
    <property type="entry name" value="PRK07233.1"/>
    <property type="match status" value="1"/>
</dbReference>
<accession>F2KN37</accession>
<organism evidence="2 3">
    <name type="scientific">Archaeoglobus veneficus (strain DSM 11195 / SNP6)</name>
    <dbReference type="NCBI Taxonomy" id="693661"/>
    <lineage>
        <taxon>Archaea</taxon>
        <taxon>Methanobacteriati</taxon>
        <taxon>Methanobacteriota</taxon>
        <taxon>Archaeoglobi</taxon>
        <taxon>Archaeoglobales</taxon>
        <taxon>Archaeoglobaceae</taxon>
        <taxon>Archaeoglobus</taxon>
    </lineage>
</organism>
<dbReference type="Gene3D" id="3.50.50.60">
    <property type="entry name" value="FAD/NAD(P)-binding domain"/>
    <property type="match status" value="1"/>
</dbReference>
<dbReference type="PANTHER" id="PTHR42923">
    <property type="entry name" value="PROTOPORPHYRINOGEN OXIDASE"/>
    <property type="match status" value="1"/>
</dbReference>
<name>F2KN37_ARCVS</name>
<gene>
    <name evidence="2" type="ordered locus">Arcve_1307</name>
</gene>
<dbReference type="Proteomes" id="UP000008136">
    <property type="component" value="Chromosome"/>
</dbReference>